<dbReference type="PROSITE" id="PS50006">
    <property type="entry name" value="FHA_DOMAIN"/>
    <property type="match status" value="1"/>
</dbReference>
<evidence type="ECO:0000259" key="2">
    <source>
        <dbReference type="PROSITE" id="PS50006"/>
    </source>
</evidence>
<evidence type="ECO:0000313" key="4">
    <source>
        <dbReference type="Proteomes" id="UP000700706"/>
    </source>
</evidence>
<dbReference type="InterPro" id="IPR017735">
    <property type="entry name" value="T6SS_FHA"/>
</dbReference>
<dbReference type="InterPro" id="IPR008984">
    <property type="entry name" value="SMAD_FHA_dom_sf"/>
</dbReference>
<feature type="domain" description="FHA" evidence="2">
    <location>
        <begin position="22"/>
        <end position="72"/>
    </location>
</feature>
<dbReference type="NCBIfam" id="TIGR03354">
    <property type="entry name" value="VI_FHA"/>
    <property type="match status" value="1"/>
</dbReference>
<evidence type="ECO:0000313" key="3">
    <source>
        <dbReference type="EMBL" id="MBW8726041.1"/>
    </source>
</evidence>
<feature type="compositionally biased region" description="Pro residues" evidence="1">
    <location>
        <begin position="218"/>
        <end position="247"/>
    </location>
</feature>
<dbReference type="Pfam" id="PF00498">
    <property type="entry name" value="FHA"/>
    <property type="match status" value="1"/>
</dbReference>
<feature type="compositionally biased region" description="Low complexity" evidence="1">
    <location>
        <begin position="267"/>
        <end position="279"/>
    </location>
</feature>
<feature type="compositionally biased region" description="Basic and acidic residues" evidence="1">
    <location>
        <begin position="157"/>
        <end position="171"/>
    </location>
</feature>
<dbReference type="Pfam" id="PF20232">
    <property type="entry name" value="T6SS_FHA_C"/>
    <property type="match status" value="1"/>
</dbReference>
<sequence length="346" mass="36944">MKLILDLISGGGDSRSFDHRGLTIGRGDDCDWVLDDPSRFLSKSHCFIDYVDGSYVLFDLSTNGTFVNGSDSALGRANSRVLSDGDRITMGDYQFAVRMSGAEAPAAAHSIDVDDPMAYPYGAEPRGDAPAAGRLPSWAAEETRPEDPFAFPSDSDADQRWARPAEPDHLPAEQVAFRPPSPKFQEIPEDWAATPEPEPVRGKAPPRPIPADWSIPPAARPPEPPAPAPIAAPAPPLSEPPPLPDEPPTIQVRVPEPPRAAPPYAPPVAEARPAQAAAPQPTPAPAGGPDLLRIMLEAAGLDPTRFPAERGPEIAAIFGEIVRTSVQGLIEALNARSALKNEFRIE</sequence>
<dbReference type="EMBL" id="JAEKLZ010000195">
    <property type="protein sequence ID" value="MBW8726041.1"/>
    <property type="molecule type" value="Genomic_DNA"/>
</dbReference>
<name>A0A952FKH5_9PROT</name>
<feature type="region of interest" description="Disordered" evidence="1">
    <location>
        <begin position="140"/>
        <end position="290"/>
    </location>
</feature>
<gene>
    <name evidence="3" type="primary">tagH</name>
    <name evidence="3" type="ORF">JF625_12915</name>
</gene>
<protein>
    <submittedName>
        <fullName evidence="3">Type VI secretion system-associated FHA domain protein TagH</fullName>
    </submittedName>
</protein>
<comment type="caution">
    <text evidence="3">The sequence shown here is derived from an EMBL/GenBank/DDBJ whole genome shotgun (WGS) entry which is preliminary data.</text>
</comment>
<feature type="non-terminal residue" evidence="3">
    <location>
        <position position="346"/>
    </location>
</feature>
<dbReference type="Gene3D" id="2.60.200.20">
    <property type="match status" value="1"/>
</dbReference>
<feature type="compositionally biased region" description="Pro residues" evidence="1">
    <location>
        <begin position="255"/>
        <end position="266"/>
    </location>
</feature>
<dbReference type="InterPro" id="IPR000253">
    <property type="entry name" value="FHA_dom"/>
</dbReference>
<proteinExistence type="predicted"/>
<dbReference type="AlphaFoldDB" id="A0A952FKH5"/>
<dbReference type="InterPro" id="IPR046883">
    <property type="entry name" value="T6SS_FHA_C"/>
</dbReference>
<evidence type="ECO:0000256" key="1">
    <source>
        <dbReference type="SAM" id="MobiDB-lite"/>
    </source>
</evidence>
<reference evidence="3" key="1">
    <citation type="submission" date="2020-06" db="EMBL/GenBank/DDBJ databases">
        <title>Stable isotope informed genome-resolved metagenomics uncovers potential trophic interactions in rhizosphere soil.</title>
        <authorList>
            <person name="Starr E.P."/>
            <person name="Shi S."/>
            <person name="Blazewicz S.J."/>
            <person name="Koch B.J."/>
            <person name="Probst A.J."/>
            <person name="Hungate B.A."/>
            <person name="Pett-Ridge J."/>
            <person name="Firestone M.K."/>
            <person name="Banfield J.F."/>
        </authorList>
    </citation>
    <scope>NUCLEOTIDE SEQUENCE</scope>
    <source>
        <strain evidence="3">YM_69_17</strain>
    </source>
</reference>
<dbReference type="SMART" id="SM00240">
    <property type="entry name" value="FHA"/>
    <property type="match status" value="1"/>
</dbReference>
<dbReference type="Proteomes" id="UP000700706">
    <property type="component" value="Unassembled WGS sequence"/>
</dbReference>
<organism evidence="3 4">
    <name type="scientific">Inquilinus limosus</name>
    <dbReference type="NCBI Taxonomy" id="171674"/>
    <lineage>
        <taxon>Bacteria</taxon>
        <taxon>Pseudomonadati</taxon>
        <taxon>Pseudomonadota</taxon>
        <taxon>Alphaproteobacteria</taxon>
        <taxon>Rhodospirillales</taxon>
        <taxon>Rhodospirillaceae</taxon>
        <taxon>Inquilinus</taxon>
    </lineage>
</organism>
<dbReference type="SUPFAM" id="SSF49879">
    <property type="entry name" value="SMAD/FHA domain"/>
    <property type="match status" value="1"/>
</dbReference>
<accession>A0A952FKH5</accession>
<dbReference type="CDD" id="cd00060">
    <property type="entry name" value="FHA"/>
    <property type="match status" value="1"/>
</dbReference>